<evidence type="ECO:0008006" key="5">
    <source>
        <dbReference type="Google" id="ProtNLM"/>
    </source>
</evidence>
<feature type="transmembrane region" description="Helical" evidence="2">
    <location>
        <begin position="54"/>
        <end position="79"/>
    </location>
</feature>
<keyword evidence="4" id="KW-1185">Reference proteome</keyword>
<evidence type="ECO:0000313" key="3">
    <source>
        <dbReference type="EMBL" id="MQY23055.1"/>
    </source>
</evidence>
<evidence type="ECO:0000256" key="2">
    <source>
        <dbReference type="SAM" id="Phobius"/>
    </source>
</evidence>
<keyword evidence="2" id="KW-0812">Transmembrane</keyword>
<sequence length="269" mass="28818">MSTDIRTTSAVPTASADHSGPRAHVFFWSVLAAAALVSITGNATYAVLHAPAVPLVVAAVAVVPPIALLAAVHGVTILLRAHAQARLTHLIATLMTVLIAGGAFWLSFTALRALAVQAGIPTHEAWLWPLIIEGSMAQSTVALLALARSPRFELHTRLAVVEEATPATQNSNDATAEDDDDHHEPEQHPTINATPKPADKPATHPWPEIAAAICNRDPSHRRDPAEVTTILTRHYNDGRTPTQISRELNRSRSTVSRIISHATEFVPAR</sequence>
<keyword evidence="2" id="KW-0472">Membrane</keyword>
<gene>
    <name evidence="3" type="ORF">NRB20_61820</name>
</gene>
<dbReference type="OrthoDB" id="4480597at2"/>
<protein>
    <recommendedName>
        <fullName evidence="5">DUF2637 domain-containing protein</fullName>
    </recommendedName>
</protein>
<feature type="transmembrane region" description="Helical" evidence="2">
    <location>
        <begin position="25"/>
        <end position="48"/>
    </location>
</feature>
<feature type="transmembrane region" description="Helical" evidence="2">
    <location>
        <begin position="91"/>
        <end position="114"/>
    </location>
</feature>
<evidence type="ECO:0000313" key="4">
    <source>
        <dbReference type="Proteomes" id="UP000438448"/>
    </source>
</evidence>
<dbReference type="Pfam" id="PF13384">
    <property type="entry name" value="HTH_23"/>
    <property type="match status" value="1"/>
</dbReference>
<feature type="region of interest" description="Disordered" evidence="1">
    <location>
        <begin position="163"/>
        <end position="204"/>
    </location>
</feature>
<name>A0A7K0DB85_9NOCA</name>
<dbReference type="Gene3D" id="1.10.10.60">
    <property type="entry name" value="Homeodomain-like"/>
    <property type="match status" value="1"/>
</dbReference>
<reference evidence="3 4" key="1">
    <citation type="submission" date="2019-10" db="EMBL/GenBank/DDBJ databases">
        <title>Nocardia macrotermitis sp. nov. and Nocardia aurantia sp. nov., isolated from the gut of fungus growing-termite Macrotermes natalensis.</title>
        <authorList>
            <person name="Benndorf R."/>
            <person name="Schwitalla J."/>
            <person name="Martin K."/>
            <person name="De Beer W."/>
            <person name="Kaster A.-K."/>
            <person name="Vollmers J."/>
            <person name="Poulsen M."/>
            <person name="Beemelmanns C."/>
        </authorList>
    </citation>
    <scope>NUCLEOTIDE SEQUENCE [LARGE SCALE GENOMIC DNA]</scope>
    <source>
        <strain evidence="3 4">RB20</strain>
    </source>
</reference>
<organism evidence="3 4">
    <name type="scientific">Nocardia macrotermitis</name>
    <dbReference type="NCBI Taxonomy" id="2585198"/>
    <lineage>
        <taxon>Bacteria</taxon>
        <taxon>Bacillati</taxon>
        <taxon>Actinomycetota</taxon>
        <taxon>Actinomycetes</taxon>
        <taxon>Mycobacteriales</taxon>
        <taxon>Nocardiaceae</taxon>
        <taxon>Nocardia</taxon>
    </lineage>
</organism>
<dbReference type="InterPro" id="IPR021235">
    <property type="entry name" value="DUF2637"/>
</dbReference>
<dbReference type="AlphaFoldDB" id="A0A7K0DB85"/>
<evidence type="ECO:0000256" key="1">
    <source>
        <dbReference type="SAM" id="MobiDB-lite"/>
    </source>
</evidence>
<comment type="caution">
    <text evidence="3">The sequence shown here is derived from an EMBL/GenBank/DDBJ whole genome shotgun (WGS) entry which is preliminary data.</text>
</comment>
<feature type="transmembrane region" description="Helical" evidence="2">
    <location>
        <begin position="126"/>
        <end position="147"/>
    </location>
</feature>
<keyword evidence="2" id="KW-1133">Transmembrane helix</keyword>
<dbReference type="RefSeq" id="WP_153414840.1">
    <property type="nucleotide sequence ID" value="NZ_WEGK01000016.1"/>
</dbReference>
<dbReference type="EMBL" id="WEGK01000016">
    <property type="protein sequence ID" value="MQY23055.1"/>
    <property type="molecule type" value="Genomic_DNA"/>
</dbReference>
<accession>A0A7K0DB85</accession>
<proteinExistence type="predicted"/>
<dbReference type="Proteomes" id="UP000438448">
    <property type="component" value="Unassembled WGS sequence"/>
</dbReference>
<dbReference type="Pfam" id="PF10935">
    <property type="entry name" value="DUF2637"/>
    <property type="match status" value="1"/>
</dbReference>